<evidence type="ECO:0000313" key="3">
    <source>
        <dbReference type="Proteomes" id="UP000821866"/>
    </source>
</evidence>
<gene>
    <name evidence="2" type="ORF">HPB51_011371</name>
</gene>
<reference evidence="2" key="1">
    <citation type="journal article" date="2020" name="Cell">
        <title>Large-Scale Comparative Analyses of Tick Genomes Elucidate Their Genetic Diversity and Vector Capacities.</title>
        <authorList>
            <consortium name="Tick Genome and Microbiome Consortium (TIGMIC)"/>
            <person name="Jia N."/>
            <person name="Wang J."/>
            <person name="Shi W."/>
            <person name="Du L."/>
            <person name="Sun Y."/>
            <person name="Zhan W."/>
            <person name="Jiang J.F."/>
            <person name="Wang Q."/>
            <person name="Zhang B."/>
            <person name="Ji P."/>
            <person name="Bell-Sakyi L."/>
            <person name="Cui X.M."/>
            <person name="Yuan T.T."/>
            <person name="Jiang B.G."/>
            <person name="Yang W.F."/>
            <person name="Lam T.T."/>
            <person name="Chang Q.C."/>
            <person name="Ding S.J."/>
            <person name="Wang X.J."/>
            <person name="Zhu J.G."/>
            <person name="Ruan X.D."/>
            <person name="Zhao L."/>
            <person name="Wei J.T."/>
            <person name="Ye R.Z."/>
            <person name="Que T.C."/>
            <person name="Du C.H."/>
            <person name="Zhou Y.H."/>
            <person name="Cheng J.X."/>
            <person name="Dai P.F."/>
            <person name="Guo W.B."/>
            <person name="Han X.H."/>
            <person name="Huang E.J."/>
            <person name="Li L.F."/>
            <person name="Wei W."/>
            <person name="Gao Y.C."/>
            <person name="Liu J.Z."/>
            <person name="Shao H.Z."/>
            <person name="Wang X."/>
            <person name="Wang C.C."/>
            <person name="Yang T.C."/>
            <person name="Huo Q.B."/>
            <person name="Li W."/>
            <person name="Chen H.Y."/>
            <person name="Chen S.E."/>
            <person name="Zhou L.G."/>
            <person name="Ni X.B."/>
            <person name="Tian J.H."/>
            <person name="Sheng Y."/>
            <person name="Liu T."/>
            <person name="Pan Y.S."/>
            <person name="Xia L.Y."/>
            <person name="Li J."/>
            <person name="Zhao F."/>
            <person name="Cao W.C."/>
        </authorList>
    </citation>
    <scope>NUCLEOTIDE SEQUENCE</scope>
    <source>
        <strain evidence="2">Rmic-2018</strain>
    </source>
</reference>
<feature type="compositionally biased region" description="Basic and acidic residues" evidence="1">
    <location>
        <begin position="196"/>
        <end position="207"/>
    </location>
</feature>
<organism evidence="2 3">
    <name type="scientific">Rhipicephalus microplus</name>
    <name type="common">Cattle tick</name>
    <name type="synonym">Boophilus microplus</name>
    <dbReference type="NCBI Taxonomy" id="6941"/>
    <lineage>
        <taxon>Eukaryota</taxon>
        <taxon>Metazoa</taxon>
        <taxon>Ecdysozoa</taxon>
        <taxon>Arthropoda</taxon>
        <taxon>Chelicerata</taxon>
        <taxon>Arachnida</taxon>
        <taxon>Acari</taxon>
        <taxon>Parasitiformes</taxon>
        <taxon>Ixodida</taxon>
        <taxon>Ixodoidea</taxon>
        <taxon>Ixodidae</taxon>
        <taxon>Rhipicephalinae</taxon>
        <taxon>Rhipicephalus</taxon>
        <taxon>Boophilus</taxon>
    </lineage>
</organism>
<sequence length="280" mass="30871">MDVDAPLTLVGPAADAFGGVVVRDAGHRALHETGVIAAYAVRTPQDVSGRCFLVRRRASLMEWRNTDPVFNVCKKNPGVPALLLEAKCAFVDAAQAAGEEAYSAVIIEPRGSMRGGLLDRRFAVFHSASRDDRLSTLDRLRLLDALQLHATRSKVDEALHEYYSTRYAHFKYAECEKFGEASAMKEERLLQQVQPREQRQPADKPETTTDLAAQPKAPSTAADADTGEWEKSYPVDVGSLRICGMNETIMNAATSLLQTFFTNTSVDLFRHANRRPSCAV</sequence>
<dbReference type="EMBL" id="JABSTU010000010">
    <property type="protein sequence ID" value="KAH8018739.1"/>
    <property type="molecule type" value="Genomic_DNA"/>
</dbReference>
<evidence type="ECO:0000256" key="1">
    <source>
        <dbReference type="SAM" id="MobiDB-lite"/>
    </source>
</evidence>
<feature type="region of interest" description="Disordered" evidence="1">
    <location>
        <begin position="192"/>
        <end position="228"/>
    </location>
</feature>
<proteinExistence type="predicted"/>
<evidence type="ECO:0000313" key="2">
    <source>
        <dbReference type="EMBL" id="KAH8018739.1"/>
    </source>
</evidence>
<protein>
    <submittedName>
        <fullName evidence="2">Uncharacterized protein</fullName>
    </submittedName>
</protein>
<keyword evidence="3" id="KW-1185">Reference proteome</keyword>
<dbReference type="Proteomes" id="UP000821866">
    <property type="component" value="Chromosome 8"/>
</dbReference>
<comment type="caution">
    <text evidence="2">The sequence shown here is derived from an EMBL/GenBank/DDBJ whole genome shotgun (WGS) entry which is preliminary data.</text>
</comment>
<accession>A0A9J6D9I9</accession>
<reference evidence="2" key="2">
    <citation type="submission" date="2021-09" db="EMBL/GenBank/DDBJ databases">
        <authorList>
            <person name="Jia N."/>
            <person name="Wang J."/>
            <person name="Shi W."/>
            <person name="Du L."/>
            <person name="Sun Y."/>
            <person name="Zhan W."/>
            <person name="Jiang J."/>
            <person name="Wang Q."/>
            <person name="Zhang B."/>
            <person name="Ji P."/>
            <person name="Sakyi L.B."/>
            <person name="Cui X."/>
            <person name="Yuan T."/>
            <person name="Jiang B."/>
            <person name="Yang W."/>
            <person name="Lam T.T.-Y."/>
            <person name="Chang Q."/>
            <person name="Ding S."/>
            <person name="Wang X."/>
            <person name="Zhu J."/>
            <person name="Ruan X."/>
            <person name="Zhao L."/>
            <person name="Wei J."/>
            <person name="Que T."/>
            <person name="Du C."/>
            <person name="Cheng J."/>
            <person name="Dai P."/>
            <person name="Han X."/>
            <person name="Huang E."/>
            <person name="Gao Y."/>
            <person name="Liu J."/>
            <person name="Shao H."/>
            <person name="Ye R."/>
            <person name="Li L."/>
            <person name="Wei W."/>
            <person name="Wang X."/>
            <person name="Wang C."/>
            <person name="Huo Q."/>
            <person name="Li W."/>
            <person name="Guo W."/>
            <person name="Chen H."/>
            <person name="Chen S."/>
            <person name="Zhou L."/>
            <person name="Zhou L."/>
            <person name="Ni X."/>
            <person name="Tian J."/>
            <person name="Zhou Y."/>
            <person name="Sheng Y."/>
            <person name="Liu T."/>
            <person name="Pan Y."/>
            <person name="Xia L."/>
            <person name="Li J."/>
            <person name="Zhao F."/>
            <person name="Cao W."/>
        </authorList>
    </citation>
    <scope>NUCLEOTIDE SEQUENCE</scope>
    <source>
        <strain evidence="2">Rmic-2018</strain>
        <tissue evidence="2">Larvae</tissue>
    </source>
</reference>
<dbReference type="AlphaFoldDB" id="A0A9J6D9I9"/>
<name>A0A9J6D9I9_RHIMP</name>